<gene>
    <name evidence="1" type="ORF">C1SCF055_LOCUS35082</name>
</gene>
<keyword evidence="3" id="KW-1185">Reference proteome</keyword>
<reference evidence="2 3" key="2">
    <citation type="submission" date="2024-05" db="EMBL/GenBank/DDBJ databases">
        <authorList>
            <person name="Chen Y."/>
            <person name="Shah S."/>
            <person name="Dougan E. K."/>
            <person name="Thang M."/>
            <person name="Chan C."/>
        </authorList>
    </citation>
    <scope>NUCLEOTIDE SEQUENCE [LARGE SCALE GENOMIC DNA]</scope>
</reference>
<sequence length="73" mass="7891">MLSSPSATSSEAISETLSTLRQLSRAVSLQTERILDAGKSGFPEVGVVEEIWNKTLGLGDLPRRARSERCAVM</sequence>
<dbReference type="EMBL" id="CAMXCT010004614">
    <property type="protein sequence ID" value="CAI4009746.1"/>
    <property type="molecule type" value="Genomic_DNA"/>
</dbReference>
<comment type="caution">
    <text evidence="1">The sequence shown here is derived from an EMBL/GenBank/DDBJ whole genome shotgun (WGS) entry which is preliminary data.</text>
</comment>
<dbReference type="EMBL" id="CAMXCT020004614">
    <property type="protein sequence ID" value="CAL1163121.1"/>
    <property type="molecule type" value="Genomic_DNA"/>
</dbReference>
<dbReference type="EMBL" id="CAMXCT030004614">
    <property type="protein sequence ID" value="CAL4797058.1"/>
    <property type="molecule type" value="Genomic_DNA"/>
</dbReference>
<protein>
    <submittedName>
        <fullName evidence="1">Uncharacterized protein</fullName>
    </submittedName>
</protein>
<evidence type="ECO:0000313" key="3">
    <source>
        <dbReference type="Proteomes" id="UP001152797"/>
    </source>
</evidence>
<dbReference type="AlphaFoldDB" id="A0A9P1GD79"/>
<dbReference type="Proteomes" id="UP001152797">
    <property type="component" value="Unassembled WGS sequence"/>
</dbReference>
<dbReference type="OrthoDB" id="433826at2759"/>
<name>A0A9P1GD79_9DINO</name>
<reference evidence="1" key="1">
    <citation type="submission" date="2022-10" db="EMBL/GenBank/DDBJ databases">
        <authorList>
            <person name="Chen Y."/>
            <person name="Dougan E. K."/>
            <person name="Chan C."/>
            <person name="Rhodes N."/>
            <person name="Thang M."/>
        </authorList>
    </citation>
    <scope>NUCLEOTIDE SEQUENCE</scope>
</reference>
<organism evidence="1">
    <name type="scientific">Cladocopium goreaui</name>
    <dbReference type="NCBI Taxonomy" id="2562237"/>
    <lineage>
        <taxon>Eukaryota</taxon>
        <taxon>Sar</taxon>
        <taxon>Alveolata</taxon>
        <taxon>Dinophyceae</taxon>
        <taxon>Suessiales</taxon>
        <taxon>Symbiodiniaceae</taxon>
        <taxon>Cladocopium</taxon>
    </lineage>
</organism>
<proteinExistence type="predicted"/>
<evidence type="ECO:0000313" key="1">
    <source>
        <dbReference type="EMBL" id="CAI4009746.1"/>
    </source>
</evidence>
<accession>A0A9P1GD79</accession>
<evidence type="ECO:0000313" key="2">
    <source>
        <dbReference type="EMBL" id="CAL4797058.1"/>
    </source>
</evidence>